<feature type="transmembrane region" description="Helical" evidence="1">
    <location>
        <begin position="122"/>
        <end position="144"/>
    </location>
</feature>
<gene>
    <name evidence="2" type="ORF">GCM10011391_03220</name>
</gene>
<evidence type="ECO:0000313" key="2">
    <source>
        <dbReference type="EMBL" id="GGE28061.1"/>
    </source>
</evidence>
<feature type="transmembrane region" description="Helical" evidence="1">
    <location>
        <begin position="5"/>
        <end position="21"/>
    </location>
</feature>
<accession>A0A8J2YF16</accession>
<sequence length="162" mass="18841">MIVPLVRIGFILSWLTVYFIPNKTVKRYLPASTMAALLVTTLVFIGTPFNFWKVKGGPKTRIYNILSVILGPFSVGTLWIFHLTFGRFWLYVLTNLFQNLIYAFPIITFFDKINFIKYVKFNRIHHIIASMSFSLIIYGFQSFLEKPISSGLRLFNKEALKK</sequence>
<keyword evidence="3" id="KW-1185">Reference proteome</keyword>
<name>A0A8J2YF16_9BACL</name>
<evidence type="ECO:0000313" key="3">
    <source>
        <dbReference type="Proteomes" id="UP000628775"/>
    </source>
</evidence>
<protein>
    <submittedName>
        <fullName evidence="2">Uncharacterized protein</fullName>
    </submittedName>
</protein>
<keyword evidence="1" id="KW-1133">Transmembrane helix</keyword>
<keyword evidence="1" id="KW-0472">Membrane</keyword>
<keyword evidence="1" id="KW-0812">Transmembrane</keyword>
<evidence type="ECO:0000256" key="1">
    <source>
        <dbReference type="SAM" id="Phobius"/>
    </source>
</evidence>
<feature type="transmembrane region" description="Helical" evidence="1">
    <location>
        <begin position="63"/>
        <end position="82"/>
    </location>
</feature>
<dbReference type="EMBL" id="BMIR01000001">
    <property type="protein sequence ID" value="GGE28061.1"/>
    <property type="molecule type" value="Genomic_DNA"/>
</dbReference>
<organism evidence="2 3">
    <name type="scientific">Pullulanibacillus camelliae</name>
    <dbReference type="NCBI Taxonomy" id="1707096"/>
    <lineage>
        <taxon>Bacteria</taxon>
        <taxon>Bacillati</taxon>
        <taxon>Bacillota</taxon>
        <taxon>Bacilli</taxon>
        <taxon>Bacillales</taxon>
        <taxon>Sporolactobacillaceae</taxon>
        <taxon>Pullulanibacillus</taxon>
    </lineage>
</organism>
<comment type="caution">
    <text evidence="2">The sequence shown here is derived from an EMBL/GenBank/DDBJ whole genome shotgun (WGS) entry which is preliminary data.</text>
</comment>
<reference evidence="2" key="1">
    <citation type="journal article" date="2014" name="Int. J. Syst. Evol. Microbiol.">
        <title>Complete genome sequence of Corynebacterium casei LMG S-19264T (=DSM 44701T), isolated from a smear-ripened cheese.</title>
        <authorList>
            <consortium name="US DOE Joint Genome Institute (JGI-PGF)"/>
            <person name="Walter F."/>
            <person name="Albersmeier A."/>
            <person name="Kalinowski J."/>
            <person name="Ruckert C."/>
        </authorList>
    </citation>
    <scope>NUCLEOTIDE SEQUENCE</scope>
    <source>
        <strain evidence="2">CGMCC 1.15371</strain>
    </source>
</reference>
<dbReference type="RefSeq" id="WP_188688166.1">
    <property type="nucleotide sequence ID" value="NZ_BMIR01000001.1"/>
</dbReference>
<feature type="transmembrane region" description="Helical" evidence="1">
    <location>
        <begin position="33"/>
        <end position="51"/>
    </location>
</feature>
<dbReference type="AlphaFoldDB" id="A0A8J2YF16"/>
<dbReference type="Proteomes" id="UP000628775">
    <property type="component" value="Unassembled WGS sequence"/>
</dbReference>
<feature type="transmembrane region" description="Helical" evidence="1">
    <location>
        <begin position="88"/>
        <end position="110"/>
    </location>
</feature>
<proteinExistence type="predicted"/>
<reference evidence="2" key="2">
    <citation type="submission" date="2020-09" db="EMBL/GenBank/DDBJ databases">
        <authorList>
            <person name="Sun Q."/>
            <person name="Zhou Y."/>
        </authorList>
    </citation>
    <scope>NUCLEOTIDE SEQUENCE</scope>
    <source>
        <strain evidence="2">CGMCC 1.15371</strain>
    </source>
</reference>